<organism evidence="2 3">
    <name type="scientific">Halomarina halobia</name>
    <dbReference type="NCBI Taxonomy" id="3033386"/>
    <lineage>
        <taxon>Archaea</taxon>
        <taxon>Methanobacteriati</taxon>
        <taxon>Methanobacteriota</taxon>
        <taxon>Stenosarchaea group</taxon>
        <taxon>Halobacteria</taxon>
        <taxon>Halobacteriales</taxon>
        <taxon>Natronomonadaceae</taxon>
        <taxon>Halomarina</taxon>
    </lineage>
</organism>
<dbReference type="EMBL" id="JBHTBF010000002">
    <property type="protein sequence ID" value="MFC7317477.1"/>
    <property type="molecule type" value="Genomic_DNA"/>
</dbReference>
<evidence type="ECO:0000313" key="2">
    <source>
        <dbReference type="EMBL" id="MFC7317477.1"/>
    </source>
</evidence>
<comment type="caution">
    <text evidence="2">The sequence shown here is derived from an EMBL/GenBank/DDBJ whole genome shotgun (WGS) entry which is preliminary data.</text>
</comment>
<accession>A0ABD6AAP9</accession>
<feature type="compositionally biased region" description="Acidic residues" evidence="1">
    <location>
        <begin position="97"/>
        <end position="109"/>
    </location>
</feature>
<dbReference type="Proteomes" id="UP001596547">
    <property type="component" value="Unassembled WGS sequence"/>
</dbReference>
<keyword evidence="3" id="KW-1185">Reference proteome</keyword>
<gene>
    <name evidence="2" type="ORF">ACFQPE_11850</name>
</gene>
<protein>
    <recommendedName>
        <fullName evidence="4">DUF2336 domain-containing protein</fullName>
    </recommendedName>
</protein>
<feature type="compositionally biased region" description="Low complexity" evidence="1">
    <location>
        <begin position="196"/>
        <end position="208"/>
    </location>
</feature>
<evidence type="ECO:0008006" key="4">
    <source>
        <dbReference type="Google" id="ProtNLM"/>
    </source>
</evidence>
<reference evidence="2 3" key="1">
    <citation type="journal article" date="2019" name="Int. J. Syst. Evol. Microbiol.">
        <title>The Global Catalogue of Microorganisms (GCM) 10K type strain sequencing project: providing services to taxonomists for standard genome sequencing and annotation.</title>
        <authorList>
            <consortium name="The Broad Institute Genomics Platform"/>
            <consortium name="The Broad Institute Genome Sequencing Center for Infectious Disease"/>
            <person name="Wu L."/>
            <person name="Ma J."/>
        </authorList>
    </citation>
    <scope>NUCLEOTIDE SEQUENCE [LARGE SCALE GENOMIC DNA]</scope>
    <source>
        <strain evidence="2 3">PSR21</strain>
    </source>
</reference>
<sequence>MSDELSDRIGEVLADAEALLGEEPSRTDELHEVAEAASGLVDEADSVALLKAVGLTDEDGDADYASVPEALAKGDSDRVLDLERLLRLSKLDRAREDDEEADDIVDDLADLFGVGTDADEAGAGEGEEAEEAQDAERGEDEGDDGDALPDSIDGFRDALDRTTAVLSGFGSDDEEAEAEGEGDEDDGSLTEEVSDRSSGGRSRPRFSSAISTVPSSKRRDMFSTMSPGRTRDEDRD</sequence>
<dbReference type="RefSeq" id="WP_276303276.1">
    <property type="nucleotide sequence ID" value="NZ_CP119992.1"/>
</dbReference>
<feature type="region of interest" description="Disordered" evidence="1">
    <location>
        <begin position="92"/>
        <end position="236"/>
    </location>
</feature>
<evidence type="ECO:0000256" key="1">
    <source>
        <dbReference type="SAM" id="MobiDB-lite"/>
    </source>
</evidence>
<feature type="compositionally biased region" description="Acidic residues" evidence="1">
    <location>
        <begin position="117"/>
        <end position="147"/>
    </location>
</feature>
<evidence type="ECO:0000313" key="3">
    <source>
        <dbReference type="Proteomes" id="UP001596547"/>
    </source>
</evidence>
<proteinExistence type="predicted"/>
<dbReference type="AlphaFoldDB" id="A0ABD6AAP9"/>
<name>A0ABD6AAP9_9EURY</name>
<dbReference type="GeneID" id="79315853"/>
<feature type="compositionally biased region" description="Acidic residues" evidence="1">
    <location>
        <begin position="171"/>
        <end position="189"/>
    </location>
</feature>